<reference evidence="3" key="2">
    <citation type="submission" date="2021-04" db="EMBL/GenBank/DDBJ databases">
        <authorList>
            <person name="Gilroy R."/>
        </authorList>
    </citation>
    <scope>NUCLEOTIDE SEQUENCE</scope>
    <source>
        <strain evidence="3">ChiGjej4B4-7305</strain>
    </source>
</reference>
<dbReference type="InterPro" id="IPR029063">
    <property type="entry name" value="SAM-dependent_MTases_sf"/>
</dbReference>
<dbReference type="PANTHER" id="PTHR43542">
    <property type="entry name" value="METHYLTRANSFERASE"/>
    <property type="match status" value="1"/>
</dbReference>
<dbReference type="GO" id="GO:0003676">
    <property type="term" value="F:nucleic acid binding"/>
    <property type="evidence" value="ECO:0007669"/>
    <property type="project" value="InterPro"/>
</dbReference>
<dbReference type="EMBL" id="DXBY01000059">
    <property type="protein sequence ID" value="HIZ34820.1"/>
    <property type="molecule type" value="Genomic_DNA"/>
</dbReference>
<dbReference type="PROSITE" id="PS00092">
    <property type="entry name" value="N6_MTASE"/>
    <property type="match status" value="1"/>
</dbReference>
<gene>
    <name evidence="3" type="ORF">H9815_03500</name>
</gene>
<evidence type="ECO:0000256" key="1">
    <source>
        <dbReference type="ARBA" id="ARBA00022603"/>
    </source>
</evidence>
<keyword evidence="1 3" id="KW-0489">Methyltransferase</keyword>
<dbReference type="SUPFAM" id="SSF53335">
    <property type="entry name" value="S-adenosyl-L-methionine-dependent methyltransferases"/>
    <property type="match status" value="1"/>
</dbReference>
<accession>A0A9D2J2R9</accession>
<protein>
    <submittedName>
        <fullName evidence="3">RsmD family RNA methyltransferase</fullName>
    </submittedName>
</protein>
<comment type="caution">
    <text evidence="3">The sequence shown here is derived from an EMBL/GenBank/DDBJ whole genome shotgun (WGS) entry which is preliminary data.</text>
</comment>
<dbReference type="PIRSF" id="PIRSF004553">
    <property type="entry name" value="CHP00095"/>
    <property type="match status" value="1"/>
</dbReference>
<evidence type="ECO:0000256" key="2">
    <source>
        <dbReference type="ARBA" id="ARBA00022679"/>
    </source>
</evidence>
<dbReference type="Gene3D" id="3.40.50.150">
    <property type="entry name" value="Vaccinia Virus protein VP39"/>
    <property type="match status" value="1"/>
</dbReference>
<dbReference type="InterPro" id="IPR004398">
    <property type="entry name" value="RNA_MeTrfase_RsmD"/>
</dbReference>
<dbReference type="InterPro" id="IPR002052">
    <property type="entry name" value="DNA_methylase_N6_adenine_CS"/>
</dbReference>
<organism evidence="3 4">
    <name type="scientific">Candidatus Ruania gallistercoris</name>
    <dbReference type="NCBI Taxonomy" id="2838746"/>
    <lineage>
        <taxon>Bacteria</taxon>
        <taxon>Bacillati</taxon>
        <taxon>Actinomycetota</taxon>
        <taxon>Actinomycetes</taxon>
        <taxon>Micrococcales</taxon>
        <taxon>Ruaniaceae</taxon>
        <taxon>Ruania</taxon>
    </lineage>
</organism>
<reference evidence="3" key="1">
    <citation type="journal article" date="2021" name="PeerJ">
        <title>Extensive microbial diversity within the chicken gut microbiome revealed by metagenomics and culture.</title>
        <authorList>
            <person name="Gilroy R."/>
            <person name="Ravi A."/>
            <person name="Getino M."/>
            <person name="Pursley I."/>
            <person name="Horton D.L."/>
            <person name="Alikhan N.F."/>
            <person name="Baker D."/>
            <person name="Gharbi K."/>
            <person name="Hall N."/>
            <person name="Watson M."/>
            <person name="Adriaenssens E.M."/>
            <person name="Foster-Nyarko E."/>
            <person name="Jarju S."/>
            <person name="Secka A."/>
            <person name="Antonio M."/>
            <person name="Oren A."/>
            <person name="Chaudhuri R.R."/>
            <person name="La Ragione R."/>
            <person name="Hildebrand F."/>
            <person name="Pallen M.J."/>
        </authorList>
    </citation>
    <scope>NUCLEOTIDE SEQUENCE</scope>
    <source>
        <strain evidence="3">ChiGjej4B4-7305</strain>
    </source>
</reference>
<proteinExistence type="predicted"/>
<dbReference type="AlphaFoldDB" id="A0A9D2J2R9"/>
<dbReference type="Proteomes" id="UP000824037">
    <property type="component" value="Unassembled WGS sequence"/>
</dbReference>
<dbReference type="Pfam" id="PF03602">
    <property type="entry name" value="Cons_hypoth95"/>
    <property type="match status" value="1"/>
</dbReference>
<name>A0A9D2J2R9_9MICO</name>
<dbReference type="GO" id="GO:0031167">
    <property type="term" value="P:rRNA methylation"/>
    <property type="evidence" value="ECO:0007669"/>
    <property type="project" value="InterPro"/>
</dbReference>
<dbReference type="PANTHER" id="PTHR43542:SF1">
    <property type="entry name" value="METHYLTRANSFERASE"/>
    <property type="match status" value="1"/>
</dbReference>
<dbReference type="GO" id="GO:0008168">
    <property type="term" value="F:methyltransferase activity"/>
    <property type="evidence" value="ECO:0007669"/>
    <property type="project" value="UniProtKB-KW"/>
</dbReference>
<evidence type="ECO:0000313" key="4">
    <source>
        <dbReference type="Proteomes" id="UP000824037"/>
    </source>
</evidence>
<keyword evidence="2" id="KW-0808">Transferase</keyword>
<sequence length="184" mass="19570">MTRIVAGSAGGQRLQVPAKGTRPTSERVREALFSRLDHLGLTDGTRVLDLFAGSGALGLEAVSRGAAQAVLVESARGAIAACRANAVSTRLADRVQIRTAGVHRYLAGPPPAEPFDLVLCDPPYDLDAPGDVLAALTVPGWLAPQALVVLERDRRSADPVWPADWLPDEPRRYGETVIHSARLP</sequence>
<dbReference type="CDD" id="cd02440">
    <property type="entry name" value="AdoMet_MTases"/>
    <property type="match status" value="1"/>
</dbReference>
<evidence type="ECO:0000313" key="3">
    <source>
        <dbReference type="EMBL" id="HIZ34820.1"/>
    </source>
</evidence>